<protein>
    <submittedName>
        <fullName evidence="1">Delta(1)-pyrroline-2-carboxylate reductase family protein</fullName>
    </submittedName>
</protein>
<keyword evidence="2" id="KW-1185">Reference proteome</keyword>
<dbReference type="RefSeq" id="WP_126468811.1">
    <property type="nucleotide sequence ID" value="NZ_RXOE01000001.1"/>
</dbReference>
<evidence type="ECO:0000313" key="1">
    <source>
        <dbReference type="EMBL" id="RTQ36939.1"/>
    </source>
</evidence>
<dbReference type="AlphaFoldDB" id="A0A431TRW3"/>
<dbReference type="NCBIfam" id="NF005603">
    <property type="entry name" value="PRK07340.1"/>
    <property type="match status" value="1"/>
</dbReference>
<dbReference type="PIRSF" id="PIRSF001439">
    <property type="entry name" value="CryM"/>
    <property type="match status" value="1"/>
</dbReference>
<name>A0A431TRW3_9BURK</name>
<dbReference type="SUPFAM" id="SSF51735">
    <property type="entry name" value="NAD(P)-binding Rossmann-fold domains"/>
    <property type="match status" value="1"/>
</dbReference>
<dbReference type="Gene3D" id="3.40.50.720">
    <property type="entry name" value="NAD(P)-binding Rossmann-like Domain"/>
    <property type="match status" value="1"/>
</dbReference>
<dbReference type="InterPro" id="IPR003462">
    <property type="entry name" value="ODC_Mu_crystall"/>
</dbReference>
<dbReference type="InterPro" id="IPR023401">
    <property type="entry name" value="ODC_N"/>
</dbReference>
<dbReference type="GO" id="GO:0005737">
    <property type="term" value="C:cytoplasm"/>
    <property type="evidence" value="ECO:0007669"/>
    <property type="project" value="TreeGrafter"/>
</dbReference>
<comment type="caution">
    <text evidence="1">The sequence shown here is derived from an EMBL/GenBank/DDBJ whole genome shotgun (WGS) entry which is preliminary data.</text>
</comment>
<dbReference type="EMBL" id="RXOE01000001">
    <property type="protein sequence ID" value="RTQ36939.1"/>
    <property type="molecule type" value="Genomic_DNA"/>
</dbReference>
<dbReference type="Pfam" id="PF02423">
    <property type="entry name" value="OCD_Mu_crystall"/>
    <property type="match status" value="1"/>
</dbReference>
<dbReference type="InterPro" id="IPR036291">
    <property type="entry name" value="NAD(P)-bd_dom_sf"/>
</dbReference>
<gene>
    <name evidence="1" type="ORF">EJP69_04155</name>
</gene>
<dbReference type="OrthoDB" id="5293744at2"/>
<evidence type="ECO:0000313" key="2">
    <source>
        <dbReference type="Proteomes" id="UP000267418"/>
    </source>
</evidence>
<organism evidence="1 2">
    <name type="scientific">Variovorax gossypii</name>
    <dbReference type="NCBI Taxonomy" id="1679495"/>
    <lineage>
        <taxon>Bacteria</taxon>
        <taxon>Pseudomonadati</taxon>
        <taxon>Pseudomonadota</taxon>
        <taxon>Betaproteobacteria</taxon>
        <taxon>Burkholderiales</taxon>
        <taxon>Comamonadaceae</taxon>
        <taxon>Variovorax</taxon>
    </lineage>
</organism>
<dbReference type="Gene3D" id="3.30.1780.10">
    <property type="entry name" value="ornithine cyclodeaminase, domain 1"/>
    <property type="match status" value="1"/>
</dbReference>
<sequence>MRTLSAEETAAALPWGALVEALLQMFERERRGEAHASPRTSVALAAGGVMLLMPAADLRFAALKTVTVHAANAARGLPVVQCNVTLMDATTGTRLLAMDGNVLTARRTAALSLAAAIRAGRTGTARMLLIGAGVQACAHAEAFAQVWGIRRLEIHARTQAHAEELARRMRSLDVDASAVADLAVAAKEADLIVAATSSQDPVVPPQVRPDATVIAVGAYRADMAEVPPELVRRSAVFVDTLEGARGEAGDLIRAGIDWSAVQAFCNASPAREGRPVLVKTVGHALWDLAAAQLAYANRQQWQQ</sequence>
<dbReference type="PANTHER" id="PTHR13812">
    <property type="entry name" value="KETIMINE REDUCTASE MU-CRYSTALLIN"/>
    <property type="match status" value="1"/>
</dbReference>
<dbReference type="PANTHER" id="PTHR13812:SF19">
    <property type="entry name" value="KETIMINE REDUCTASE MU-CRYSTALLIN"/>
    <property type="match status" value="1"/>
</dbReference>
<accession>A0A431TRW3</accession>
<dbReference type="Proteomes" id="UP000267418">
    <property type="component" value="Unassembled WGS sequence"/>
</dbReference>
<reference evidence="1 2" key="1">
    <citation type="submission" date="2018-12" db="EMBL/GenBank/DDBJ databases">
        <title>The genome of Variovorax gossypii DSM 100435.</title>
        <authorList>
            <person name="Gao J."/>
            <person name="Sun J."/>
        </authorList>
    </citation>
    <scope>NUCLEOTIDE SEQUENCE [LARGE SCALE GENOMIC DNA]</scope>
    <source>
        <strain evidence="1 2">DSM 100435</strain>
    </source>
</reference>
<proteinExistence type="predicted"/>